<name>A0A2W5HEM7_9BACT</name>
<dbReference type="Proteomes" id="UP000249739">
    <property type="component" value="Unassembled WGS sequence"/>
</dbReference>
<evidence type="ECO:0000313" key="2">
    <source>
        <dbReference type="EMBL" id="PZP56576.1"/>
    </source>
</evidence>
<evidence type="ECO:0000313" key="3">
    <source>
        <dbReference type="Proteomes" id="UP000249739"/>
    </source>
</evidence>
<feature type="compositionally biased region" description="Basic and acidic residues" evidence="1">
    <location>
        <begin position="209"/>
        <end position="219"/>
    </location>
</feature>
<feature type="region of interest" description="Disordered" evidence="1">
    <location>
        <begin position="198"/>
        <end position="219"/>
    </location>
</feature>
<dbReference type="EMBL" id="QFOT01000021">
    <property type="protein sequence ID" value="PZP56576.1"/>
    <property type="molecule type" value="Genomic_DNA"/>
</dbReference>
<accession>A0A2W5HEM7</accession>
<dbReference type="AlphaFoldDB" id="A0A2W5HEM7"/>
<proteinExistence type="predicted"/>
<gene>
    <name evidence="2" type="ORF">DI586_03190</name>
</gene>
<reference evidence="2 3" key="1">
    <citation type="submission" date="2017-08" db="EMBL/GenBank/DDBJ databases">
        <title>Infants hospitalized years apart are colonized by the same room-sourced microbial strains.</title>
        <authorList>
            <person name="Brooks B."/>
            <person name="Olm M.R."/>
            <person name="Firek B.A."/>
            <person name="Baker R."/>
            <person name="Thomas B.C."/>
            <person name="Morowitz M.J."/>
            <person name="Banfield J.F."/>
        </authorList>
    </citation>
    <scope>NUCLEOTIDE SEQUENCE [LARGE SCALE GENOMIC DNA]</scope>
    <source>
        <strain evidence="2">S2_006_000_R2_64</strain>
    </source>
</reference>
<dbReference type="PROSITE" id="PS51257">
    <property type="entry name" value="PROKAR_LIPOPROTEIN"/>
    <property type="match status" value="1"/>
</dbReference>
<comment type="caution">
    <text evidence="2">The sequence shown here is derived from an EMBL/GenBank/DDBJ whole genome shotgun (WGS) entry which is preliminary data.</text>
</comment>
<evidence type="ECO:0000256" key="1">
    <source>
        <dbReference type="SAM" id="MobiDB-lite"/>
    </source>
</evidence>
<organism evidence="2 3">
    <name type="scientific">Micavibrio aeruginosavorus</name>
    <dbReference type="NCBI Taxonomy" id="349221"/>
    <lineage>
        <taxon>Bacteria</taxon>
        <taxon>Pseudomonadati</taxon>
        <taxon>Bdellovibrionota</taxon>
        <taxon>Bdellovibrionia</taxon>
        <taxon>Bdellovibrionales</taxon>
        <taxon>Pseudobdellovibrionaceae</taxon>
        <taxon>Micavibrio</taxon>
    </lineage>
</organism>
<sequence length="219" mass="24231">MIRRLSFPLLAVLLTSCGVIPTQYMPNGYRYNDDTPLSSPAPSRPWLDEAEDPSIENLADNTAAWQGAVYELINQLPAALPPSSGPVTLATTPPAYIGDKPFDHYLRQGLISYGYRVNPTVYDAGTIIVYNATPITNKDALKKAQAKYGKEAINPKNTKGVYYLTLEIKSADGKKTMFEQSSLAVIPHDKTEYMRMPGLSYTPSQNPPAEKKPVYEVRE</sequence>
<evidence type="ECO:0008006" key="4">
    <source>
        <dbReference type="Google" id="ProtNLM"/>
    </source>
</evidence>
<protein>
    <recommendedName>
        <fullName evidence="4">Lipoprotein</fullName>
    </recommendedName>
</protein>